<keyword evidence="1" id="KW-0156">Chromatin regulator</keyword>
<keyword evidence="1" id="KW-0653">Protein transport</keyword>
<keyword evidence="1" id="KW-0813">Transport</keyword>
<dbReference type="GO" id="GO:0006368">
    <property type="term" value="P:transcription elongation by RNA polymerase II"/>
    <property type="evidence" value="ECO:0007669"/>
    <property type="project" value="UniProtKB-UniRule"/>
</dbReference>
<sequence>MPASQADVENFRLQIQRRLIESGDWEKLMATFMTKLNESGWVDEMMQKGKNAAQDMEHPRFEAVRDALSHKAHKDIPLQIRRETLQSLKQYLEKQFD</sequence>
<keyword evidence="3" id="KW-1185">Reference proteome</keyword>
<dbReference type="PANTHER" id="PTHR12514">
    <property type="entry name" value="ENHANCER OF YELLOW 2 TRANSCRIPTION FACTOR"/>
    <property type="match status" value="1"/>
</dbReference>
<dbReference type="GO" id="GO:0006406">
    <property type="term" value="P:mRNA export from nucleus"/>
    <property type="evidence" value="ECO:0007669"/>
    <property type="project" value="UniProtKB-UniRule"/>
</dbReference>
<comment type="function">
    <text evidence="1">Involved in mRNA export coupled transcription activation by association with both the TREX-2 and the SAGA complexes. At the promoters, SAGA is required for recruitment of the basal transcription machinery. It influences RNA polymerase II transcriptional activity through different activities such as TBP interaction and promoter selectivity, interaction with transcription activators, and chromatin modification through histone acetylation and deubiquitination. Within the SAGA complex, participates to a subcomplex required for deubiquitination of H2B and for the maintenance of steady-state H3 methylation levels. The TREX-2 complex functions in docking export-competent ribonucleoprotein particles (mRNPs) to the nuclear entrance of the nuclear pore complex (nuclear basket). TREX-2 participates in mRNA export and accurate chromatin positioning in the nucleus by tethering genes to the nuclear periphery. May also be involved in cytoplasmic mRNA decay by interaction with components of P-bodies.</text>
</comment>
<dbReference type="GO" id="GO:0000124">
    <property type="term" value="C:SAGA complex"/>
    <property type="evidence" value="ECO:0007669"/>
    <property type="project" value="UniProtKB-UniRule"/>
</dbReference>
<dbReference type="HAMAP" id="MF_03046">
    <property type="entry name" value="ENY2_Sus1"/>
    <property type="match status" value="1"/>
</dbReference>
<keyword evidence="1" id="KW-0963">Cytoplasm</keyword>
<dbReference type="GO" id="GO:0006325">
    <property type="term" value="P:chromatin organization"/>
    <property type="evidence" value="ECO:0007669"/>
    <property type="project" value="UniProtKB-KW"/>
</dbReference>
<dbReference type="GO" id="GO:0015031">
    <property type="term" value="P:protein transport"/>
    <property type="evidence" value="ECO:0007669"/>
    <property type="project" value="UniProtKB-KW"/>
</dbReference>
<proteinExistence type="inferred from homology"/>
<gene>
    <name evidence="1" type="primary">SUS1</name>
    <name evidence="2" type="ORF">K435DRAFT_775219</name>
</gene>
<keyword evidence="1" id="KW-0811">Translocation</keyword>
<comment type="subunit">
    <text evidence="1">Component of the nuclear pore complex (NPC)-associated TREX-2 complex (transcription and export complex 2), composed of at least SUS1, SAC3, THP1, SEM1, and CDC31. TREX-2 contains 2 SUS1 chains. The TREX-2 complex interacts with the nucleoporin NUP1. Component of the 1.8 MDa SAGA transcription coactivator-HAT complex. SAGA is built of 5 distinct domains with specialized functions. Within the SAGA complex, SUS1, SGF11, SGF73 and UBP8 form an additional subcomplex of SAGA called the DUB module (deubiquitination module). Interacts directly with THP1, SAC3, SGF11, and with the RNA polymerase II.</text>
</comment>
<dbReference type="GO" id="GO:0003713">
    <property type="term" value="F:transcription coactivator activity"/>
    <property type="evidence" value="ECO:0007669"/>
    <property type="project" value="UniProtKB-UniRule"/>
</dbReference>
<dbReference type="GO" id="GO:0000932">
    <property type="term" value="C:P-body"/>
    <property type="evidence" value="ECO:0007669"/>
    <property type="project" value="UniProtKB-SubCell"/>
</dbReference>
<organism evidence="2 3">
    <name type="scientific">Dendrothele bispora (strain CBS 962.96)</name>
    <dbReference type="NCBI Taxonomy" id="1314807"/>
    <lineage>
        <taxon>Eukaryota</taxon>
        <taxon>Fungi</taxon>
        <taxon>Dikarya</taxon>
        <taxon>Basidiomycota</taxon>
        <taxon>Agaricomycotina</taxon>
        <taxon>Agaricomycetes</taxon>
        <taxon>Agaricomycetidae</taxon>
        <taxon>Agaricales</taxon>
        <taxon>Agaricales incertae sedis</taxon>
        <taxon>Dendrothele</taxon>
    </lineage>
</organism>
<keyword evidence="1" id="KW-0509">mRNA transport</keyword>
<dbReference type="AlphaFoldDB" id="A0A4S8MLI7"/>
<dbReference type="EMBL" id="ML179071">
    <property type="protein sequence ID" value="THV03064.1"/>
    <property type="molecule type" value="Genomic_DNA"/>
</dbReference>
<dbReference type="GO" id="GO:0005654">
    <property type="term" value="C:nucleoplasm"/>
    <property type="evidence" value="ECO:0007669"/>
    <property type="project" value="UniProtKB-SubCell"/>
</dbReference>
<evidence type="ECO:0000256" key="1">
    <source>
        <dbReference type="HAMAP-Rule" id="MF_03046"/>
    </source>
</evidence>
<evidence type="ECO:0000313" key="2">
    <source>
        <dbReference type="EMBL" id="THV03064.1"/>
    </source>
</evidence>
<dbReference type="Gene3D" id="1.10.246.140">
    <property type="match status" value="1"/>
</dbReference>
<dbReference type="InterPro" id="IPR018783">
    <property type="entry name" value="TF_ENY2"/>
</dbReference>
<keyword evidence="1" id="KW-0804">Transcription</keyword>
<keyword evidence="1" id="KW-0805">Transcription regulation</keyword>
<dbReference type="GO" id="GO:0005643">
    <property type="term" value="C:nuclear pore"/>
    <property type="evidence" value="ECO:0007669"/>
    <property type="project" value="UniProtKB-UniRule"/>
</dbReference>
<name>A0A4S8MLI7_DENBC</name>
<accession>A0A4S8MLI7</accession>
<dbReference type="Pfam" id="PF10163">
    <property type="entry name" value="EnY2"/>
    <property type="match status" value="1"/>
</dbReference>
<protein>
    <recommendedName>
        <fullName evidence="1">Transcription and mRNA export factor SUS1</fullName>
    </recommendedName>
</protein>
<dbReference type="Proteomes" id="UP000297245">
    <property type="component" value="Unassembled WGS sequence"/>
</dbReference>
<dbReference type="OrthoDB" id="6221744at2759"/>
<evidence type="ECO:0000313" key="3">
    <source>
        <dbReference type="Proteomes" id="UP000297245"/>
    </source>
</evidence>
<dbReference type="InterPro" id="IPR038212">
    <property type="entry name" value="TF_EnY2_sf"/>
</dbReference>
<comment type="similarity">
    <text evidence="1">Belongs to the ENY2 family.</text>
</comment>
<keyword evidence="1" id="KW-0539">Nucleus</keyword>
<reference evidence="2 3" key="1">
    <citation type="journal article" date="2019" name="Nat. Ecol. Evol.">
        <title>Megaphylogeny resolves global patterns of mushroom evolution.</title>
        <authorList>
            <person name="Varga T."/>
            <person name="Krizsan K."/>
            <person name="Foldi C."/>
            <person name="Dima B."/>
            <person name="Sanchez-Garcia M."/>
            <person name="Sanchez-Ramirez S."/>
            <person name="Szollosi G.J."/>
            <person name="Szarkandi J.G."/>
            <person name="Papp V."/>
            <person name="Albert L."/>
            <person name="Andreopoulos W."/>
            <person name="Angelini C."/>
            <person name="Antonin V."/>
            <person name="Barry K.W."/>
            <person name="Bougher N.L."/>
            <person name="Buchanan P."/>
            <person name="Buyck B."/>
            <person name="Bense V."/>
            <person name="Catcheside P."/>
            <person name="Chovatia M."/>
            <person name="Cooper J."/>
            <person name="Damon W."/>
            <person name="Desjardin D."/>
            <person name="Finy P."/>
            <person name="Geml J."/>
            <person name="Haridas S."/>
            <person name="Hughes K."/>
            <person name="Justo A."/>
            <person name="Karasinski D."/>
            <person name="Kautmanova I."/>
            <person name="Kiss B."/>
            <person name="Kocsube S."/>
            <person name="Kotiranta H."/>
            <person name="LaButti K.M."/>
            <person name="Lechner B.E."/>
            <person name="Liimatainen K."/>
            <person name="Lipzen A."/>
            <person name="Lukacs Z."/>
            <person name="Mihaltcheva S."/>
            <person name="Morgado L.N."/>
            <person name="Niskanen T."/>
            <person name="Noordeloos M.E."/>
            <person name="Ohm R.A."/>
            <person name="Ortiz-Santana B."/>
            <person name="Ovrebo C."/>
            <person name="Racz N."/>
            <person name="Riley R."/>
            <person name="Savchenko A."/>
            <person name="Shiryaev A."/>
            <person name="Soop K."/>
            <person name="Spirin V."/>
            <person name="Szebenyi C."/>
            <person name="Tomsovsky M."/>
            <person name="Tulloss R.E."/>
            <person name="Uehling J."/>
            <person name="Grigoriev I.V."/>
            <person name="Vagvolgyi C."/>
            <person name="Papp T."/>
            <person name="Martin F.M."/>
            <person name="Miettinen O."/>
            <person name="Hibbett D.S."/>
            <person name="Nagy L.G."/>
        </authorList>
    </citation>
    <scope>NUCLEOTIDE SEQUENCE [LARGE SCALE GENOMIC DNA]</scope>
    <source>
        <strain evidence="2 3">CBS 962.96</strain>
    </source>
</reference>
<dbReference type="GO" id="GO:0071819">
    <property type="term" value="C:DUBm complex"/>
    <property type="evidence" value="ECO:0007669"/>
    <property type="project" value="UniProtKB-UniRule"/>
</dbReference>
<dbReference type="GO" id="GO:0070390">
    <property type="term" value="C:transcription export complex 2"/>
    <property type="evidence" value="ECO:0007669"/>
    <property type="project" value="UniProtKB-UniRule"/>
</dbReference>
<keyword evidence="1" id="KW-0010">Activator</keyword>
<comment type="subcellular location">
    <subcellularLocation>
        <location evidence="1">Nucleus</location>
        <location evidence="1">Nucleoplasm</location>
    </subcellularLocation>
    <subcellularLocation>
        <location evidence="1">Cytoplasm</location>
        <location evidence="1">P-body</location>
    </subcellularLocation>
</comment>